<evidence type="ECO:0000313" key="2">
    <source>
        <dbReference type="EMBL" id="RDZ11781.1"/>
    </source>
</evidence>
<keyword evidence="1" id="KW-0732">Signal</keyword>
<dbReference type="AlphaFoldDB" id="A0A3D8WYP0"/>
<dbReference type="EMBL" id="PQWM01000026">
    <property type="protein sequence ID" value="RDZ11781.1"/>
    <property type="molecule type" value="Genomic_DNA"/>
</dbReference>
<sequence>MNKAHILIVGSCLCSIIFGSVNTHAYTPEKLPTSQSSDHWKVKIDKPAVKNLKDNDEFNTYSIDVRNLGGGVYDATVEIYRDEPNTNTKSELITFKIPESQNFFHHQNQPISVDSKKIEVVVTWKEEPFRVMKDGKKYPARKFRQTFLFPQK</sequence>
<feature type="chain" id="PRO_5017650780" evidence="1">
    <location>
        <begin position="26"/>
        <end position="152"/>
    </location>
</feature>
<accession>A0A3D8WYP0</accession>
<protein>
    <submittedName>
        <fullName evidence="2">Uncharacterized protein</fullName>
    </submittedName>
</protein>
<comment type="caution">
    <text evidence="2">The sequence shown here is derived from an EMBL/GenBank/DDBJ whole genome shotgun (WGS) entry which is preliminary data.</text>
</comment>
<evidence type="ECO:0000256" key="1">
    <source>
        <dbReference type="SAM" id="SignalP"/>
    </source>
</evidence>
<dbReference type="RefSeq" id="WP_116076319.1">
    <property type="nucleotide sequence ID" value="NZ_CP187634.1"/>
</dbReference>
<proteinExistence type="predicted"/>
<reference evidence="2 3" key="1">
    <citation type="journal article" date="2018" name="Appl. Environ. Microbiol.">
        <title>Antimicrobial susceptibility testing and tentative epidemiological cut-off values of five Bacillus species relevant for use as animal feed additives or for plant protection.</title>
        <authorList>
            <person name="Agerso Y."/>
            <person name="Stuer-Lauridsen B."/>
            <person name="Bjerre K."/>
            <person name="Jensen M.G."/>
            <person name="Johansen E."/>
            <person name="Bennedsen M."/>
            <person name="Brockmann E."/>
            <person name="Nielsen B."/>
        </authorList>
    </citation>
    <scope>NUCLEOTIDE SEQUENCE [LARGE SCALE GENOMIC DNA]</scope>
    <source>
        <strain evidence="2 3">CHCC20162</strain>
    </source>
</reference>
<dbReference type="Proteomes" id="UP000256519">
    <property type="component" value="Unassembled WGS sequence"/>
</dbReference>
<feature type="signal peptide" evidence="1">
    <location>
        <begin position="1"/>
        <end position="25"/>
    </location>
</feature>
<name>A0A3D8WYP0_PRIMG</name>
<gene>
    <name evidence="2" type="ORF">C3744_19905</name>
</gene>
<organism evidence="2 3">
    <name type="scientific">Priestia megaterium</name>
    <name type="common">Bacillus megaterium</name>
    <dbReference type="NCBI Taxonomy" id="1404"/>
    <lineage>
        <taxon>Bacteria</taxon>
        <taxon>Bacillati</taxon>
        <taxon>Bacillota</taxon>
        <taxon>Bacilli</taxon>
        <taxon>Bacillales</taxon>
        <taxon>Bacillaceae</taxon>
        <taxon>Priestia</taxon>
    </lineage>
</organism>
<evidence type="ECO:0000313" key="3">
    <source>
        <dbReference type="Proteomes" id="UP000256519"/>
    </source>
</evidence>